<feature type="domain" description="AAA" evidence="1">
    <location>
        <begin position="34"/>
        <end position="167"/>
    </location>
</feature>
<evidence type="ECO:0000259" key="1">
    <source>
        <dbReference type="Pfam" id="PF13173"/>
    </source>
</evidence>
<name>A0A3G1A978_9CREN</name>
<evidence type="ECO:0000313" key="3">
    <source>
        <dbReference type="EMBL" id="AJB42895.1"/>
    </source>
</evidence>
<dbReference type="SUPFAM" id="SSF52540">
    <property type="entry name" value="P-loop containing nucleoside triphosphate hydrolases"/>
    <property type="match status" value="1"/>
</dbReference>
<dbReference type="InterPro" id="IPR027417">
    <property type="entry name" value="P-loop_NTPase"/>
</dbReference>
<dbReference type="PANTHER" id="PTHR33295:SF8">
    <property type="entry name" value="AAA+ ATPASE DOMAIN-CONTAINING PROTEIN"/>
    <property type="match status" value="1"/>
</dbReference>
<evidence type="ECO:0000259" key="2">
    <source>
        <dbReference type="Pfam" id="PF13635"/>
    </source>
</evidence>
<dbReference type="EMBL" id="CP007493">
    <property type="protein sequence ID" value="AJB42895.1"/>
    <property type="molecule type" value="Genomic_DNA"/>
</dbReference>
<dbReference type="KEGG" id="tcb:TCARB_1859"/>
<sequence>MRDEDFRWVLADWKTRKLPSVVEREIKLPLDPTYIVTVTGPRQAGKTYRLFQLVGELMALGVPRSNILYVNFEHERLRRLDANDLEDMVKVYYEMFEPDVSRPIYLLLDEVQLVNDWDKWVRRVHDSEKYKIYITGSTSKLTSKEIADALRGRSVDYTVFPFSFREFIKAKRAEIRDPETLSYLEERGIVLRLLREYLVYGGFPRVVLAETPEEKRALLKSHYNAIFYRDLVERCRLDPGILDLILSSLVTGATGLFSVSKLYNFAKSLGYRTSKAKLIEYVECARQAYLVLLSEIYSPTIRNRKQYPKKAYIIDNGIITTLSTESTENLGKLMENIVAVELARNGYTLNYWREYGKREGPEVDFVITEGQRPRQLIQVTYASSKTEIKPREKAALIKASQELQTTHALVITWDLKAQEQQGDLKITYIPLWQWLLQPQKYLQPV</sequence>
<feature type="domain" description="DUF4143" evidence="2">
    <location>
        <begin position="238"/>
        <end position="381"/>
    </location>
</feature>
<dbReference type="Proteomes" id="UP000266720">
    <property type="component" value="Chromosome"/>
</dbReference>
<evidence type="ECO:0008006" key="5">
    <source>
        <dbReference type="Google" id="ProtNLM"/>
    </source>
</evidence>
<proteinExistence type="predicted"/>
<dbReference type="AlphaFoldDB" id="A0A3G1A978"/>
<organism evidence="3 4">
    <name type="scientific">Thermofilum adornatum 1505</name>
    <dbReference type="NCBI Taxonomy" id="697581"/>
    <lineage>
        <taxon>Archaea</taxon>
        <taxon>Thermoproteota</taxon>
        <taxon>Thermoprotei</taxon>
        <taxon>Thermofilales</taxon>
        <taxon>Thermofilaceae</taxon>
        <taxon>Thermofilum</taxon>
    </lineage>
</organism>
<dbReference type="GeneID" id="25407267"/>
<dbReference type="Pfam" id="PF13635">
    <property type="entry name" value="DUF4143"/>
    <property type="match status" value="1"/>
</dbReference>
<evidence type="ECO:0000313" key="4">
    <source>
        <dbReference type="Proteomes" id="UP000266720"/>
    </source>
</evidence>
<dbReference type="STRING" id="697581.TCARB_1859"/>
<dbReference type="Pfam" id="PF13173">
    <property type="entry name" value="AAA_14"/>
    <property type="match status" value="1"/>
</dbReference>
<dbReference type="PANTHER" id="PTHR33295">
    <property type="entry name" value="ATPASE"/>
    <property type="match status" value="1"/>
</dbReference>
<accession>A0A3G1A978</accession>
<dbReference type="InterPro" id="IPR025420">
    <property type="entry name" value="DUF4143"/>
</dbReference>
<gene>
    <name evidence="3" type="ORF">TCARB_1859</name>
</gene>
<dbReference type="InterPro" id="IPR041682">
    <property type="entry name" value="AAA_14"/>
</dbReference>
<reference evidence="4" key="1">
    <citation type="book" date="2010" name="EXTREMOPHILES" publisher="0:0-0">
        <title>Complete genome sequences of ten hyperthermophilic archaea reveal their metabolic capabilities and possible ecological roles.</title>
        <editorList>
            <person name="?"/>
        </editorList>
        <authorList>
            <person name="Ravin N.V."/>
            <person name="Mardanov A.V."/>
            <person name="Bonch-Osmolovskaya E.A."/>
            <person name="Skryabin K.G."/>
        </authorList>
    </citation>
    <scope>NUCLEOTIDE SEQUENCE [LARGE SCALE GENOMIC DNA]</scope>
    <source>
        <strain evidence="4">1505</strain>
    </source>
</reference>
<dbReference type="RefSeq" id="WP_052887243.1">
    <property type="nucleotide sequence ID" value="NZ_CP007493.1"/>
</dbReference>
<protein>
    <recommendedName>
        <fullName evidence="5">ATPase</fullName>
    </recommendedName>
</protein>